<dbReference type="InterPro" id="IPR005814">
    <property type="entry name" value="Aminotrans_3"/>
</dbReference>
<dbReference type="GO" id="GO:0008483">
    <property type="term" value="F:transaminase activity"/>
    <property type="evidence" value="ECO:0007669"/>
    <property type="project" value="UniProtKB-KW"/>
</dbReference>
<dbReference type="NCBIfam" id="NF004767">
    <property type="entry name" value="PRK06105.1"/>
    <property type="match status" value="1"/>
</dbReference>
<dbReference type="Gene3D" id="3.40.640.10">
    <property type="entry name" value="Type I PLP-dependent aspartate aminotransferase-like (Major domain)"/>
    <property type="match status" value="1"/>
</dbReference>
<comment type="similarity">
    <text evidence="2 4">Belongs to the class-III pyridoxal-phosphate-dependent aminotransferase family.</text>
</comment>
<dbReference type="Pfam" id="PF00202">
    <property type="entry name" value="Aminotran_3"/>
    <property type="match status" value="1"/>
</dbReference>
<dbReference type="Proteomes" id="UP001529369">
    <property type="component" value="Unassembled WGS sequence"/>
</dbReference>
<gene>
    <name evidence="5" type="ORF">QWZ14_14350</name>
</gene>
<dbReference type="SUPFAM" id="SSF53383">
    <property type="entry name" value="PLP-dependent transferases"/>
    <property type="match status" value="1"/>
</dbReference>
<dbReference type="PANTHER" id="PTHR43094">
    <property type="entry name" value="AMINOTRANSFERASE"/>
    <property type="match status" value="1"/>
</dbReference>
<keyword evidence="6" id="KW-1185">Reference proteome</keyword>
<evidence type="ECO:0000256" key="3">
    <source>
        <dbReference type="ARBA" id="ARBA00022898"/>
    </source>
</evidence>
<dbReference type="InterPro" id="IPR015421">
    <property type="entry name" value="PyrdxlP-dep_Trfase_major"/>
</dbReference>
<name>A0ABT8A762_9PROT</name>
<organism evidence="5 6">
    <name type="scientific">Paeniroseomonas aquatica</name>
    <dbReference type="NCBI Taxonomy" id="373043"/>
    <lineage>
        <taxon>Bacteria</taxon>
        <taxon>Pseudomonadati</taxon>
        <taxon>Pseudomonadota</taxon>
        <taxon>Alphaproteobacteria</taxon>
        <taxon>Acetobacterales</taxon>
        <taxon>Acetobacteraceae</taxon>
        <taxon>Paeniroseomonas</taxon>
    </lineage>
</organism>
<comment type="cofactor">
    <cofactor evidence="1">
        <name>pyridoxal 5'-phosphate</name>
        <dbReference type="ChEBI" id="CHEBI:597326"/>
    </cofactor>
</comment>
<evidence type="ECO:0000313" key="6">
    <source>
        <dbReference type="Proteomes" id="UP001529369"/>
    </source>
</evidence>
<sequence>MRPNSLHAADLAHMVHQQTDLGAHGEDGAVLIKRGDGCRVFDTEGREYIEAMAGLWCASLGFSEKRLAEAAYRQLLELPYYHTFFQKGHEPSVRLAEKLAAIAPPGKEGGGLNHVLFQCSGSEANDAAIKLIWYYNNVIGRPAKKKLIGRMRGYHGNTVATASLSGQPHMQADFDLPLGDRFLQVSNPNYYRFGQDGETEEAFSARMAAELEALIEREGGETIAAFFAEPVQGGGGAITPPRGYFEAIQPILKRHDILFVADEVICGFGRTGNLWGCETYGIQPDMLTAAKQLTAAYQPLSALLISDPIHAALLEGSRRNGSFGHGFTYGGHPVACAVALETLAIYEERDLLGHVRAVAPAFLDGLGALRGHPLVGDVRGVGLIAGVELVADKASKAPFPAAAKVGLLVQDKCQEAGLIVRAIGDRIAFTPPLIITAAEIGEMCRRFQAGLDAAWAALQARQALAAE</sequence>
<proteinExistence type="inferred from homology"/>
<dbReference type="EMBL" id="JAUFPN010000148">
    <property type="protein sequence ID" value="MDN3565545.1"/>
    <property type="molecule type" value="Genomic_DNA"/>
</dbReference>
<reference evidence="6" key="1">
    <citation type="journal article" date="2019" name="Int. J. Syst. Evol. Microbiol.">
        <title>The Global Catalogue of Microorganisms (GCM) 10K type strain sequencing project: providing services to taxonomists for standard genome sequencing and annotation.</title>
        <authorList>
            <consortium name="The Broad Institute Genomics Platform"/>
            <consortium name="The Broad Institute Genome Sequencing Center for Infectious Disease"/>
            <person name="Wu L."/>
            <person name="Ma J."/>
        </authorList>
    </citation>
    <scope>NUCLEOTIDE SEQUENCE [LARGE SCALE GENOMIC DNA]</scope>
    <source>
        <strain evidence="6">CECT 7131</strain>
    </source>
</reference>
<keyword evidence="5" id="KW-0808">Transferase</keyword>
<dbReference type="PANTHER" id="PTHR43094:SF1">
    <property type="entry name" value="AMINOTRANSFERASE CLASS-III"/>
    <property type="match status" value="1"/>
</dbReference>
<dbReference type="Gene3D" id="3.90.1150.10">
    <property type="entry name" value="Aspartate Aminotransferase, domain 1"/>
    <property type="match status" value="1"/>
</dbReference>
<dbReference type="InterPro" id="IPR015424">
    <property type="entry name" value="PyrdxlP-dep_Trfase"/>
</dbReference>
<evidence type="ECO:0000313" key="5">
    <source>
        <dbReference type="EMBL" id="MDN3565545.1"/>
    </source>
</evidence>
<keyword evidence="3 4" id="KW-0663">Pyridoxal phosphate</keyword>
<evidence type="ECO:0000256" key="2">
    <source>
        <dbReference type="ARBA" id="ARBA00008954"/>
    </source>
</evidence>
<keyword evidence="5" id="KW-0032">Aminotransferase</keyword>
<dbReference type="InterPro" id="IPR049704">
    <property type="entry name" value="Aminotrans_3_PPA_site"/>
</dbReference>
<evidence type="ECO:0000256" key="1">
    <source>
        <dbReference type="ARBA" id="ARBA00001933"/>
    </source>
</evidence>
<dbReference type="CDD" id="cd00610">
    <property type="entry name" value="OAT_like"/>
    <property type="match status" value="1"/>
</dbReference>
<dbReference type="RefSeq" id="WP_290317387.1">
    <property type="nucleotide sequence ID" value="NZ_JAUFPN010000148.1"/>
</dbReference>
<evidence type="ECO:0000256" key="4">
    <source>
        <dbReference type="RuleBase" id="RU003560"/>
    </source>
</evidence>
<protein>
    <submittedName>
        <fullName evidence="5">Aminotransferase</fullName>
    </submittedName>
</protein>
<dbReference type="PROSITE" id="PS00600">
    <property type="entry name" value="AA_TRANSFER_CLASS_3"/>
    <property type="match status" value="1"/>
</dbReference>
<dbReference type="InterPro" id="IPR015422">
    <property type="entry name" value="PyrdxlP-dep_Trfase_small"/>
</dbReference>
<accession>A0ABT8A762</accession>
<comment type="caution">
    <text evidence="5">The sequence shown here is derived from an EMBL/GenBank/DDBJ whole genome shotgun (WGS) entry which is preliminary data.</text>
</comment>